<evidence type="ECO:0000259" key="1">
    <source>
        <dbReference type="Pfam" id="PF11706"/>
    </source>
</evidence>
<dbReference type="Pfam" id="PF07336">
    <property type="entry name" value="ABATE"/>
    <property type="match status" value="1"/>
</dbReference>
<dbReference type="Proteomes" id="UP000239352">
    <property type="component" value="Unassembled WGS sequence"/>
</dbReference>
<dbReference type="InterPro" id="IPR010852">
    <property type="entry name" value="ABATE"/>
</dbReference>
<reference evidence="2 3" key="1">
    <citation type="submission" date="2018-03" db="EMBL/GenBank/DDBJ databases">
        <title>Actinopolyspora mortivallis from Sahara, screening for active biomolecules.</title>
        <authorList>
            <person name="Selama O."/>
            <person name="Wellington E.M.H."/>
            <person name="Hacene H."/>
        </authorList>
    </citation>
    <scope>NUCLEOTIDE SEQUENCE [LARGE SCALE GENOMIC DNA]</scope>
    <source>
        <strain evidence="2 3">M5A</strain>
    </source>
</reference>
<evidence type="ECO:0000313" key="3">
    <source>
        <dbReference type="Proteomes" id="UP000239352"/>
    </source>
</evidence>
<name>A0A2T0H080_ACTMO</name>
<dbReference type="EMBL" id="PVSR01000002">
    <property type="protein sequence ID" value="PRW64764.1"/>
    <property type="molecule type" value="Genomic_DNA"/>
</dbReference>
<dbReference type="InParanoid" id="A0A2T0H080"/>
<dbReference type="InterPro" id="IPR021005">
    <property type="entry name" value="Znf_CGNR"/>
</dbReference>
<proteinExistence type="predicted"/>
<accession>A0A2T0H080</accession>
<dbReference type="Gene3D" id="1.10.3300.10">
    <property type="entry name" value="Jann2411-like domain"/>
    <property type="match status" value="1"/>
</dbReference>
<organism evidence="2 3">
    <name type="scientific">Actinopolyspora mortivallis</name>
    <dbReference type="NCBI Taxonomy" id="33906"/>
    <lineage>
        <taxon>Bacteria</taxon>
        <taxon>Bacillati</taxon>
        <taxon>Actinomycetota</taxon>
        <taxon>Actinomycetes</taxon>
        <taxon>Actinopolysporales</taxon>
        <taxon>Actinopolysporaceae</taxon>
        <taxon>Actinopolyspora</taxon>
    </lineage>
</organism>
<keyword evidence="3" id="KW-1185">Reference proteome</keyword>
<dbReference type="SUPFAM" id="SSF160904">
    <property type="entry name" value="Jann2411-like"/>
    <property type="match status" value="1"/>
</dbReference>
<dbReference type="InterPro" id="IPR023286">
    <property type="entry name" value="ABATE_dom_sf"/>
</dbReference>
<comment type="caution">
    <text evidence="2">The sequence shown here is derived from an EMBL/GenBank/DDBJ whole genome shotgun (WGS) entry which is preliminary data.</text>
</comment>
<dbReference type="RefSeq" id="WP_106112339.1">
    <property type="nucleotide sequence ID" value="NZ_PVSR01000002.1"/>
</dbReference>
<dbReference type="AlphaFoldDB" id="A0A2T0H080"/>
<protein>
    <recommendedName>
        <fullName evidence="1">Zinc finger CGNR domain-containing protein</fullName>
    </recommendedName>
</protein>
<dbReference type="PANTHER" id="PTHR35525">
    <property type="entry name" value="BLL6575 PROTEIN"/>
    <property type="match status" value="1"/>
</dbReference>
<sequence>MTMWPNTSFVGGDPVLDFVNTAGGRTKARDTERLNQFVDALEWAHTVGMLDQIERDQLVARADRNPLEAEQALNELREQREALHAFLLAGVEGTECDTEARQRVHSDIATAYRQAEPSEHFRTHPAWIIDITTAGTRLLARRLALAAARLLASDQRTQLSVCGRCSWLFLDSSPTRRRRWCSMATCGNRAKAQRHQQQ</sequence>
<feature type="domain" description="Zinc finger CGNR" evidence="1">
    <location>
        <begin position="160"/>
        <end position="197"/>
    </location>
</feature>
<dbReference type="PANTHER" id="PTHR35525:SF3">
    <property type="entry name" value="BLL6575 PROTEIN"/>
    <property type="match status" value="1"/>
</dbReference>
<gene>
    <name evidence="2" type="ORF">CEP50_02710</name>
</gene>
<evidence type="ECO:0000313" key="2">
    <source>
        <dbReference type="EMBL" id="PRW64764.1"/>
    </source>
</evidence>
<dbReference type="Pfam" id="PF11706">
    <property type="entry name" value="zf-CGNR"/>
    <property type="match status" value="1"/>
</dbReference>